<dbReference type="Proteomes" id="UP001217476">
    <property type="component" value="Chromosome"/>
</dbReference>
<evidence type="ECO:0000313" key="3">
    <source>
        <dbReference type="Proteomes" id="UP001217476"/>
    </source>
</evidence>
<dbReference type="EMBL" id="CP119312">
    <property type="protein sequence ID" value="WEK03265.1"/>
    <property type="molecule type" value="Genomic_DNA"/>
</dbReference>
<dbReference type="AlphaFoldDB" id="A0AAJ5VSF0"/>
<keyword evidence="1" id="KW-1133">Transmembrane helix</keyword>
<proteinExistence type="predicted"/>
<evidence type="ECO:0008006" key="4">
    <source>
        <dbReference type="Google" id="ProtNLM"/>
    </source>
</evidence>
<evidence type="ECO:0000313" key="2">
    <source>
        <dbReference type="EMBL" id="WEK03265.1"/>
    </source>
</evidence>
<keyword evidence="1" id="KW-0472">Membrane</keyword>
<organism evidence="2 3">
    <name type="scientific">Candidatus Devosia phytovorans</name>
    <dbReference type="NCBI Taxonomy" id="3121372"/>
    <lineage>
        <taxon>Bacteria</taxon>
        <taxon>Pseudomonadati</taxon>
        <taxon>Pseudomonadota</taxon>
        <taxon>Alphaproteobacteria</taxon>
        <taxon>Hyphomicrobiales</taxon>
        <taxon>Devosiaceae</taxon>
        <taxon>Devosia</taxon>
    </lineage>
</organism>
<feature type="transmembrane region" description="Helical" evidence="1">
    <location>
        <begin position="6"/>
        <end position="24"/>
    </location>
</feature>
<name>A0AAJ5VSF0_9HYPH</name>
<evidence type="ECO:0000256" key="1">
    <source>
        <dbReference type="SAM" id="Phobius"/>
    </source>
</evidence>
<accession>A0AAJ5VSF0</accession>
<keyword evidence="1" id="KW-0812">Transmembrane</keyword>
<gene>
    <name evidence="2" type="ORF">P0Y65_13800</name>
</gene>
<protein>
    <recommendedName>
        <fullName evidence="4">Tail assembly protein</fullName>
    </recommendedName>
</protein>
<reference evidence="2" key="1">
    <citation type="submission" date="2023-03" db="EMBL/GenBank/DDBJ databases">
        <title>Andean soil-derived lignocellulolytic bacterial consortium as a source of novel taxa and putative plastic-active enzymes.</title>
        <authorList>
            <person name="Diaz-Garcia L."/>
            <person name="Chuvochina M."/>
            <person name="Feuerriegel G."/>
            <person name="Bunk B."/>
            <person name="Sproer C."/>
            <person name="Streit W.R."/>
            <person name="Rodriguez L.M."/>
            <person name="Overmann J."/>
            <person name="Jimenez D.J."/>
        </authorList>
    </citation>
    <scope>NUCLEOTIDE SEQUENCE</scope>
    <source>
        <strain evidence="2">MAG 4196</strain>
    </source>
</reference>
<sequence>MDPITLIFALGALIASYMITAMFMPKPETPKPSALEDFDFPQIDDGAPQTVIFGDVWISDWQVLWYGNMRTSAVKADQASK</sequence>